<dbReference type="Pfam" id="PF00732">
    <property type="entry name" value="GMC_oxred_N"/>
    <property type="match status" value="1"/>
</dbReference>
<evidence type="ECO:0000259" key="4">
    <source>
        <dbReference type="PROSITE" id="PS00624"/>
    </source>
</evidence>
<keyword evidence="3" id="KW-0274">FAD</keyword>
<evidence type="ECO:0000313" key="6">
    <source>
        <dbReference type="Proteomes" id="UP000193467"/>
    </source>
</evidence>
<protein>
    <submittedName>
        <fullName evidence="5">GMC oxidoreductase-domain-containing protein</fullName>
    </submittedName>
</protein>
<dbReference type="GO" id="GO:0050660">
    <property type="term" value="F:flavin adenine dinucleotide binding"/>
    <property type="evidence" value="ECO:0007669"/>
    <property type="project" value="InterPro"/>
</dbReference>
<accession>A0A1Y2FVT3</accession>
<proteinExistence type="inferred from homology"/>
<organism evidence="5 6">
    <name type="scientific">Leucosporidium creatinivorum</name>
    <dbReference type="NCBI Taxonomy" id="106004"/>
    <lineage>
        <taxon>Eukaryota</taxon>
        <taxon>Fungi</taxon>
        <taxon>Dikarya</taxon>
        <taxon>Basidiomycota</taxon>
        <taxon>Pucciniomycotina</taxon>
        <taxon>Microbotryomycetes</taxon>
        <taxon>Leucosporidiales</taxon>
        <taxon>Leucosporidium</taxon>
    </lineage>
</organism>
<dbReference type="Proteomes" id="UP000193467">
    <property type="component" value="Unassembled WGS sequence"/>
</dbReference>
<dbReference type="SUPFAM" id="SSF51905">
    <property type="entry name" value="FAD/NAD(P)-binding domain"/>
    <property type="match status" value="1"/>
</dbReference>
<dbReference type="Gene3D" id="3.50.50.60">
    <property type="entry name" value="FAD/NAD(P)-binding domain"/>
    <property type="match status" value="1"/>
</dbReference>
<keyword evidence="6" id="KW-1185">Reference proteome</keyword>
<dbReference type="SUPFAM" id="SSF54373">
    <property type="entry name" value="FAD-linked reductases, C-terminal domain"/>
    <property type="match status" value="1"/>
</dbReference>
<gene>
    <name evidence="5" type="ORF">BCR35DRAFT_277149</name>
</gene>
<dbReference type="PANTHER" id="PTHR11552:SF78">
    <property type="entry name" value="GLUCOSE-METHANOL-CHOLINE OXIDOREDUCTASE N-TERMINAL DOMAIN-CONTAINING PROTEIN"/>
    <property type="match status" value="1"/>
</dbReference>
<feature type="domain" description="Glucose-methanol-choline oxidoreductase N-terminal" evidence="4">
    <location>
        <begin position="289"/>
        <end position="303"/>
    </location>
</feature>
<dbReference type="InterPro" id="IPR007867">
    <property type="entry name" value="GMC_OxRtase_C"/>
</dbReference>
<evidence type="ECO:0000256" key="3">
    <source>
        <dbReference type="PIRSR" id="PIRSR000137-2"/>
    </source>
</evidence>
<dbReference type="InterPro" id="IPR036188">
    <property type="entry name" value="FAD/NAD-bd_sf"/>
</dbReference>
<evidence type="ECO:0000256" key="2">
    <source>
        <dbReference type="ARBA" id="ARBA00010790"/>
    </source>
</evidence>
<name>A0A1Y2FVT3_9BASI</name>
<dbReference type="GO" id="GO:0016614">
    <property type="term" value="F:oxidoreductase activity, acting on CH-OH group of donors"/>
    <property type="evidence" value="ECO:0007669"/>
    <property type="project" value="InterPro"/>
</dbReference>
<dbReference type="OrthoDB" id="269227at2759"/>
<dbReference type="PROSITE" id="PS00624">
    <property type="entry name" value="GMC_OXRED_2"/>
    <property type="match status" value="1"/>
</dbReference>
<dbReference type="Gene3D" id="3.30.560.10">
    <property type="entry name" value="Glucose Oxidase, domain 3"/>
    <property type="match status" value="1"/>
</dbReference>
<sequence>MAQTISNAAPPKEVDIIVVGGGAAGCVLAGRLARADPTLQVMILENGQNNKDLSTSIMPAMYISHLAPTSTTGDFWQSKENKDIGGRAAIVPSGGCLGGGSSINFLMYTRASASDYDDWDTEGWSFNDILPLARKMETNHLPGQNPKVHGKEGPLHVSYGGHQSELGKQFIKATEESNYEIPYTDDLQDFKTGHGITPWAKWINPKTGRRCDTAHCYVHPVVETQTNLHVLCEQKVIRVLFDESTPPRAVGVEYCANPLAQVPLNPEQPPTVGKIETVKAKKYVVVSAGAMATPGVLERSGVGAKDVLEKAGVDVVVDLPGVGAEYQDHQLALGIYVMDENADTHDEYLRGNPEVHAKVGPEWTSTGKGLIASNAIDAGMKLRPTEAEIDAMGNEFRTEVWDKLFKDAPDKPVMFGGIVSTFLGDHALLPPKLKYAMLGCYLMYPLSRGSIHITSSDPFAAPDFDSAFLRHPMDLPPQVWAWKVVREITRRMPSYRGELAPLAPKFKEGSEARCLTPEEAVELLKQEKIEDIKYSKEDDEAIEEWVRQNVGTTWHSMATCPMKAKAEGGVVDARLNVHGTEGLKLADLSICPKNMGSNTYSVALTVGEKAAMILAEDLGITGV</sequence>
<evidence type="ECO:0000256" key="1">
    <source>
        <dbReference type="ARBA" id="ARBA00001974"/>
    </source>
</evidence>
<reference evidence="5 6" key="1">
    <citation type="submission" date="2016-07" db="EMBL/GenBank/DDBJ databases">
        <title>Pervasive Adenine N6-methylation of Active Genes in Fungi.</title>
        <authorList>
            <consortium name="DOE Joint Genome Institute"/>
            <person name="Mondo S.J."/>
            <person name="Dannebaum R.O."/>
            <person name="Kuo R.C."/>
            <person name="Labutti K."/>
            <person name="Haridas S."/>
            <person name="Kuo A."/>
            <person name="Salamov A."/>
            <person name="Ahrendt S.R."/>
            <person name="Lipzen A."/>
            <person name="Sullivan W."/>
            <person name="Andreopoulos W.B."/>
            <person name="Clum A."/>
            <person name="Lindquist E."/>
            <person name="Daum C."/>
            <person name="Ramamoorthy G.K."/>
            <person name="Gryganskyi A."/>
            <person name="Culley D."/>
            <person name="Magnuson J.K."/>
            <person name="James T.Y."/>
            <person name="O'Malley M.A."/>
            <person name="Stajich J.E."/>
            <person name="Spatafora J.W."/>
            <person name="Visel A."/>
            <person name="Grigoriev I.V."/>
        </authorList>
    </citation>
    <scope>NUCLEOTIDE SEQUENCE [LARGE SCALE GENOMIC DNA]</scope>
    <source>
        <strain evidence="5 6">62-1032</strain>
    </source>
</reference>
<feature type="binding site" evidence="3">
    <location>
        <position position="236"/>
    </location>
    <ligand>
        <name>FAD</name>
        <dbReference type="ChEBI" id="CHEBI:57692"/>
    </ligand>
</feature>
<dbReference type="Pfam" id="PF05199">
    <property type="entry name" value="GMC_oxred_C"/>
    <property type="match status" value="1"/>
</dbReference>
<feature type="binding site" evidence="3">
    <location>
        <begin position="554"/>
        <end position="555"/>
    </location>
    <ligand>
        <name>FAD</name>
        <dbReference type="ChEBI" id="CHEBI:57692"/>
    </ligand>
</feature>
<comment type="caution">
    <text evidence="5">The sequence shown here is derived from an EMBL/GenBank/DDBJ whole genome shotgun (WGS) entry which is preliminary data.</text>
</comment>
<keyword evidence="3" id="KW-0285">Flavoprotein</keyword>
<comment type="similarity">
    <text evidence="2">Belongs to the GMC oxidoreductase family.</text>
</comment>
<dbReference type="InterPro" id="IPR012132">
    <property type="entry name" value="GMC_OxRdtase"/>
</dbReference>
<dbReference type="InterPro" id="IPR000172">
    <property type="entry name" value="GMC_OxRdtase_N"/>
</dbReference>
<dbReference type="InParanoid" id="A0A1Y2FVT3"/>
<comment type="cofactor">
    <cofactor evidence="1 3">
        <name>FAD</name>
        <dbReference type="ChEBI" id="CHEBI:57692"/>
    </cofactor>
</comment>
<dbReference type="STRING" id="106004.A0A1Y2FVT3"/>
<dbReference type="PANTHER" id="PTHR11552">
    <property type="entry name" value="GLUCOSE-METHANOL-CHOLINE GMC OXIDOREDUCTASE"/>
    <property type="match status" value="1"/>
</dbReference>
<evidence type="ECO:0000313" key="5">
    <source>
        <dbReference type="EMBL" id="ORY88111.1"/>
    </source>
</evidence>
<dbReference type="EMBL" id="MCGR01000012">
    <property type="protein sequence ID" value="ORY88111.1"/>
    <property type="molecule type" value="Genomic_DNA"/>
</dbReference>
<dbReference type="PIRSF" id="PIRSF000137">
    <property type="entry name" value="Alcohol_oxidase"/>
    <property type="match status" value="1"/>
</dbReference>
<dbReference type="AlphaFoldDB" id="A0A1Y2FVT3"/>